<dbReference type="Pfam" id="PF00069">
    <property type="entry name" value="Pkinase"/>
    <property type="match status" value="1"/>
</dbReference>
<dbReference type="PANTHER" id="PTHR43289">
    <property type="entry name" value="MITOGEN-ACTIVATED PROTEIN KINASE KINASE KINASE 20-RELATED"/>
    <property type="match status" value="1"/>
</dbReference>
<dbReference type="GO" id="GO:0004674">
    <property type="term" value="F:protein serine/threonine kinase activity"/>
    <property type="evidence" value="ECO:0007669"/>
    <property type="project" value="UniProtKB-KW"/>
</dbReference>
<dbReference type="Gene3D" id="3.30.200.20">
    <property type="entry name" value="Phosphorylase Kinase, domain 1"/>
    <property type="match status" value="1"/>
</dbReference>
<evidence type="ECO:0000313" key="10">
    <source>
        <dbReference type="Proteomes" id="UP001379533"/>
    </source>
</evidence>
<keyword evidence="9" id="KW-0723">Serine/threonine-protein kinase</keyword>
<evidence type="ECO:0000256" key="1">
    <source>
        <dbReference type="ARBA" id="ARBA00022679"/>
    </source>
</evidence>
<keyword evidence="7" id="KW-1133">Transmembrane helix</keyword>
<feature type="region of interest" description="Disordered" evidence="6">
    <location>
        <begin position="499"/>
        <end position="532"/>
    </location>
</feature>
<proteinExistence type="predicted"/>
<dbReference type="EMBL" id="CP089982">
    <property type="protein sequence ID" value="WXA99742.1"/>
    <property type="molecule type" value="Genomic_DNA"/>
</dbReference>
<dbReference type="PANTHER" id="PTHR43289:SF6">
    <property type="entry name" value="SERINE_THREONINE-PROTEIN KINASE NEKL-3"/>
    <property type="match status" value="1"/>
</dbReference>
<dbReference type="RefSeq" id="WP_394850384.1">
    <property type="nucleotide sequence ID" value="NZ_CP089982.1"/>
</dbReference>
<dbReference type="PROSITE" id="PS00107">
    <property type="entry name" value="PROTEIN_KINASE_ATP"/>
    <property type="match status" value="1"/>
</dbReference>
<evidence type="ECO:0000256" key="6">
    <source>
        <dbReference type="SAM" id="MobiDB-lite"/>
    </source>
</evidence>
<dbReference type="InterPro" id="IPR000719">
    <property type="entry name" value="Prot_kinase_dom"/>
</dbReference>
<keyword evidence="4 5" id="KW-0067">ATP-binding</keyword>
<keyword evidence="2 5" id="KW-0547">Nucleotide-binding</keyword>
<keyword evidence="10" id="KW-1185">Reference proteome</keyword>
<keyword evidence="1" id="KW-0808">Transferase</keyword>
<keyword evidence="7" id="KW-0472">Membrane</keyword>
<dbReference type="InterPro" id="IPR008271">
    <property type="entry name" value="Ser/Thr_kinase_AS"/>
</dbReference>
<reference evidence="9 10" key="1">
    <citation type="submission" date="2021-12" db="EMBL/GenBank/DDBJ databases">
        <title>Discovery of the Pendulisporaceae a myxobacterial family with distinct sporulation behavior and unique specialized metabolism.</title>
        <authorList>
            <person name="Garcia R."/>
            <person name="Popoff A."/>
            <person name="Bader C.D."/>
            <person name="Loehr J."/>
            <person name="Walesch S."/>
            <person name="Walt C."/>
            <person name="Boldt J."/>
            <person name="Bunk B."/>
            <person name="Haeckl F.J.F.P.J."/>
            <person name="Gunesch A.P."/>
            <person name="Birkelbach J."/>
            <person name="Nuebel U."/>
            <person name="Pietschmann T."/>
            <person name="Bach T."/>
            <person name="Mueller R."/>
        </authorList>
    </citation>
    <scope>NUCLEOTIDE SEQUENCE [LARGE SCALE GENOMIC DNA]</scope>
    <source>
        <strain evidence="9 10">MSr12523</strain>
    </source>
</reference>
<evidence type="ECO:0000259" key="8">
    <source>
        <dbReference type="PROSITE" id="PS50011"/>
    </source>
</evidence>
<feature type="transmembrane region" description="Helical" evidence="7">
    <location>
        <begin position="330"/>
        <end position="351"/>
    </location>
</feature>
<feature type="binding site" evidence="5">
    <location>
        <position position="39"/>
    </location>
    <ligand>
        <name>ATP</name>
        <dbReference type="ChEBI" id="CHEBI:30616"/>
    </ligand>
</feature>
<name>A0ABZ2KPX2_9BACT</name>
<dbReference type="Gene3D" id="1.10.510.10">
    <property type="entry name" value="Transferase(Phosphotransferase) domain 1"/>
    <property type="match status" value="1"/>
</dbReference>
<evidence type="ECO:0000256" key="5">
    <source>
        <dbReference type="PROSITE-ProRule" id="PRU10141"/>
    </source>
</evidence>
<dbReference type="InterPro" id="IPR017441">
    <property type="entry name" value="Protein_kinase_ATP_BS"/>
</dbReference>
<accession>A0ABZ2KPX2</accession>
<organism evidence="9 10">
    <name type="scientific">Pendulispora brunnea</name>
    <dbReference type="NCBI Taxonomy" id="2905690"/>
    <lineage>
        <taxon>Bacteria</taxon>
        <taxon>Pseudomonadati</taxon>
        <taxon>Myxococcota</taxon>
        <taxon>Myxococcia</taxon>
        <taxon>Myxococcales</taxon>
        <taxon>Sorangiineae</taxon>
        <taxon>Pendulisporaceae</taxon>
        <taxon>Pendulispora</taxon>
    </lineage>
</organism>
<keyword evidence="3 9" id="KW-0418">Kinase</keyword>
<evidence type="ECO:0000256" key="2">
    <source>
        <dbReference type="ARBA" id="ARBA00022741"/>
    </source>
</evidence>
<dbReference type="CDD" id="cd14014">
    <property type="entry name" value="STKc_PknB_like"/>
    <property type="match status" value="1"/>
</dbReference>
<evidence type="ECO:0000256" key="7">
    <source>
        <dbReference type="SAM" id="Phobius"/>
    </source>
</evidence>
<dbReference type="PROSITE" id="PS50011">
    <property type="entry name" value="PROTEIN_KINASE_DOM"/>
    <property type="match status" value="1"/>
</dbReference>
<dbReference type="InterPro" id="IPR011009">
    <property type="entry name" value="Kinase-like_dom_sf"/>
</dbReference>
<evidence type="ECO:0000313" key="9">
    <source>
        <dbReference type="EMBL" id="WXA99742.1"/>
    </source>
</evidence>
<protein>
    <submittedName>
        <fullName evidence="9">Serine/threonine protein kinase</fullName>
    </submittedName>
</protein>
<gene>
    <name evidence="9" type="ORF">LZC95_23365</name>
</gene>
<keyword evidence="7" id="KW-0812">Transmembrane</keyword>
<evidence type="ECO:0000256" key="3">
    <source>
        <dbReference type="ARBA" id="ARBA00022777"/>
    </source>
</evidence>
<dbReference type="PROSITE" id="PS00108">
    <property type="entry name" value="PROTEIN_KINASE_ST"/>
    <property type="match status" value="1"/>
</dbReference>
<evidence type="ECO:0000256" key="4">
    <source>
        <dbReference type="ARBA" id="ARBA00022840"/>
    </source>
</evidence>
<sequence length="532" mass="56524">MLGTIIGEKYRLERSIGTGGMGEVFEARHMVTGRAVAVKLLYEQPAVNEAVASDRFRHEAYAAGTLDAEHIVQVFDAGTDRDTGRRYLVMELLRGESLHTLIKRFGPLAPELAFSIVGQAALGLSKAHAAGIIHRDVKPANIFLSLEADEVVVKLLDFGIAKVRDLDDREDPAAMGGAVVGSPHYMSPEQAQGLPTLDHRSDLFSLGAVLYRLLCGQTPHPSADTLVRLMYAICTEPARPLSEVAPWVPPEMVAFVERAMAIPVSARFHSAGEMAHAIASIVGDLRIAPADVGPLSDEHRANFEPRRFDDGARTWDQTASIATRANKGSLLTAVLGAIAMAVVLLAIMGLWRTRGSAVSRAMHAAVTSVASPASAAPAGVAPVTAAVTSTERSVWVHVPPADDIVVDGHRVQASPTGYVEVVGELGSRHEIGIATGSRVRTTQVVITPDGPFPEAIAFDPAPAERVSTTPHKRRVVKRDAPSSDAGLREGAAAAIVDAAENARPRPAPVAVEPPDDPLGSIKLPTERKTFDD</sequence>
<feature type="domain" description="Protein kinase" evidence="8">
    <location>
        <begin position="10"/>
        <end position="279"/>
    </location>
</feature>
<dbReference type="SMART" id="SM00220">
    <property type="entry name" value="S_TKc"/>
    <property type="match status" value="1"/>
</dbReference>
<dbReference type="Proteomes" id="UP001379533">
    <property type="component" value="Chromosome"/>
</dbReference>
<dbReference type="SUPFAM" id="SSF56112">
    <property type="entry name" value="Protein kinase-like (PK-like)"/>
    <property type="match status" value="1"/>
</dbReference>